<sequence length="2954" mass="303099">MTIDTTSPGGDDGAPFLAIAEADDNYISADEMEDGIQAVVTLTDGTQAGDTVTVTLTDSAGDTHEFTHIVTSAEVSAGQVEMTLDAAFAEGAASTVAVITDDAGNSSEESNEVTFTIDTLAPDAPTLALAEDTGDVDGITSNGTVNVGNLEDDATWEYSTDGGTTWTEGTGTSFKLPEGQYADGDVVVRQTDAAGNTSDKGALGAVTVDTTAPSQPTDVVVGNGDEFITEDEIDGDGNVDVTVGLPSDAKPSDTVVVNGKETELTEEDINKGEVTVKVPALEEGKTLEVEATIKDQAGNESDPTTGSATVDTTAPDAPTIKTQTDGAVTVTPANDDTTEVSVTYTDEDGDDQTITATKDPDTGEWGSDDLPAGGSIDPSTGAITIPADQVDTSKDVTATAKDEAGNTADATQAGDTTAPGEEDTNGDGVIDPVKPSIEIEEAADGVNAEEIADGIQTVVTLPEGSIAGDTVTLTITDDQGVKTTVEHTVTAEEAAAGSSKVTIPNDATGVTQDGDYSIVATVTDVSGNTSAPSDTTNITVDTTAPDAPTIKTQTDGALTVTPAADDTTEVSVTYTDEDGNEQTITATKDPATGDWSSADLPSGGSIDPSTGAITIPADQVDTSEDVTATAKDDAGNIADATQAGDTTAPGQGEGATQVQPVVSIVEAEDGFINDDELNSDTAPQAAGIQTVITLPSGTVEGDTLTLTITDGDGNETIIEHTVTAEEAAAGSSNVTIPNDATGITQDSDYSIVATVTDTAGNTSEQSAAVEFTVDTVAPTTPTLELAEDTGSDATDGITSNNTVNVDGLEADATWEYSTDGGTTWTEGTGTSFKLPEGRYADGDVLVRQTDAAGNTSDNGKLGAVTVDTTAPVVTLDDLLTNDETPELKGTVNDKDATIVITVGGVDYPATNNGDGTWTLADDTLPTLNEGEHTITVTATDPAGNTDTDTATVTVDTTAPDAPTIETNIDGDVVVTPADDDTTEVTVVYTDENGDSQTVVVSKDPATDEWSSNNSAVTVDPTTGATTIPADKVDTSEDVTATAKDPAGNTADATQTGDTEAPGQPTVVIGNGDAYITANEIEGGKVTVTVALPADAVAGDTVKGLDEEIVLTEADIAAGTVVGTVVAPEHGADLDVSVTITDAAGNESEPGTASATVDTEAPNNSTTQIVINDITDDNTINKAESDEQVAITGTVAGEFTEGDAITVTVNEIDYAGAVNADGTFSVMVDGSDLVADADQTVDVTVAATDTAGNVGEATASKDYLVDTTAPSAPTVELGDGDAYINADEIVDGKVTVTVTLPADAVAGDTVNGLDDPIVLTQDDIDAKQITAQVQAPAEGDPLDLSVTITDVAGNESEPGTASATVDTTSPGGDDGSDAPVLAIAEADDNYISADEISDGIQAVVTLTAGTEEGDTVTVTLTDSAGDTHEFTHTVTGAETTGGQVEMTLTGSFAEGAASTVAVITDEAGNSSANSNEVTFTIDTLAPDAPTLELAEDTGSDASDGITSNGTVNVGGLEADATWEYSTDGGQNWTEGTGTSFELPEGEYAAGDVLARQTDAAGNTSNNGELGAVTIDTTAPDAPTLELAEDTGSDASDGITSNGTVNVGGLEADATWEYSTDGGQNWTEGTGTSFELPEGEYAAGDVLARQTDAAGNTSDNGALDGVTVDTTSPGGDDGNDEPVLAIAEADDNYINADEISDGIQAVVTLTAGTEEGDTVTVTLTDSEGTAHTFEHIVTGAEVSAGQVEMTLDAAFAEGAAITVAVITDEAGNSSANSNEVTFTIDTLAPDAPTLELAEDTGSDATDGITSNGTVNVGGLEADATWEYSTDGGQNWTEGTGTSFELPEGEYAAGDVVVRQTDAAGNTSGNGELGAVTIDTTAPDAPTLELDEDTGSDATDGITSNGTVNVGGLETDVTWEYSTDGGQNWTTGTGTRFELPEGEYADGDVRVRQTSEAGITSGNGSLGVVEVDITPPAPLTLELADDTCIPGDGITKDGTVNVSGLEEGATWQYSTDGGTTWNEGTGTSFELEEGEYADGEVLARQTDVAGNTSGDGILNGWVSVVDETLAAANNSVDLVLDVEPTKTENPKPSDLDKTGFTVVSAGLGPVLGAGVLNELQGKAVQLEVGKDEVRDITVYGQSGGIQLGGTMDLYLYKLNESTNEWEQHTVKENWVVAALLGGMSKETDFSLGEGQWMFVMAGGYGVQAVTGFSLKFTKDIISDYADAESVNGTTTGNVLTDNDPQFGYDELPEGTTVTSINGIAISSNAKTVITGEHGKLIIEANGDYTYEVNEDFHGPYGSEDVFSYEVTSPAGNTASADLTIKLNITPDDQQLQLDSTVVVDIEPTVTLDTDESEIENAGAFGVLDLGLLGPVLSADLIGAEGTMNFTVDEGQVRKLSFQGEGGSLLSLATSFDLVIFKLNEQTGQLEEVHKEVKWFEIPLDILGIGGAVMPKGEATLEFTIGTYVAMLQGKSAAGLVGGSTLSVTHDTIYDYNIPSKFLGEVTGDATEEADVVLLKVNDEPIEAGTATTVQGEYGVLTIHSDGTYTYSVTKPNDMTGWEPPYGKVDSFRLVTEDANCNTTIETLNIKIGTHTAIDDFNDVSVAMKNLETTEKVIDGVPGATTEISKVFTVDENTLTSAILKADKTTIGTQLAYTITNNETGQVVASGQAVNNGDLVANYGALDVAIPSLAPGEYTVTIERVKGGGHMLTNSVLFETQSFHFDEYTPTAINPVMGVLLENDAGSHNVAELKIGNKTVFVSAPNKGADSIEVEGLYGTLTVQKNGTYSYTPSGEAYGIEIFAYETTSVTGIKETATLEINVAVDITASKYDDVITSTAGNDTFKGGLGSDTLNFDLLDEDDATGGNGVDTWTDFHFGTGDNADVIDISDLLLKGSEEIDLNEFLKLEHNVEEETLTLSIDRDGAADGFGFEELLVLTEQAESKTLDDLLNNEQIIY</sequence>
<dbReference type="Pfam" id="PF17963">
    <property type="entry name" value="Big_9"/>
    <property type="match status" value="1"/>
</dbReference>
<dbReference type="Gene3D" id="2.60.40.1800">
    <property type="match status" value="1"/>
</dbReference>
<feature type="region of interest" description="Disordered" evidence="1">
    <location>
        <begin position="632"/>
        <end position="656"/>
    </location>
</feature>
<dbReference type="Proteomes" id="UP001294570">
    <property type="component" value="Unassembled WGS sequence"/>
</dbReference>
<gene>
    <name evidence="3" type="ORF">TOI97_11315</name>
</gene>
<dbReference type="Pfam" id="PF19077">
    <property type="entry name" value="Big_13"/>
    <property type="match status" value="2"/>
</dbReference>
<feature type="compositionally biased region" description="Low complexity" evidence="1">
    <location>
        <begin position="405"/>
        <end position="418"/>
    </location>
</feature>
<evidence type="ECO:0000259" key="2">
    <source>
        <dbReference type="Pfam" id="PF19077"/>
    </source>
</evidence>
<feature type="domain" description="Bacterial Ig-like" evidence="2">
    <location>
        <begin position="876"/>
        <end position="956"/>
    </location>
</feature>
<proteinExistence type="predicted"/>
<dbReference type="SUPFAM" id="SSF110296">
    <property type="entry name" value="Oligoxyloglucan reducing end-specific cellobiohydrolase"/>
    <property type="match status" value="1"/>
</dbReference>
<feature type="region of interest" description="Disordered" evidence="1">
    <location>
        <begin position="291"/>
        <end position="432"/>
    </location>
</feature>
<dbReference type="NCBIfam" id="NF012196">
    <property type="entry name" value="Ig_like_ice"/>
    <property type="match status" value="1"/>
</dbReference>
<name>A0ABU5GT36_9GAMM</name>
<keyword evidence="4" id="KW-1185">Reference proteome</keyword>
<reference evidence="3 4" key="1">
    <citation type="submission" date="2023-12" db="EMBL/GenBank/DDBJ databases">
        <title>Denitrificimonas halotolerans sp. nov.,a novel species isolated from landfill leachate.</title>
        <authorList>
            <person name="Wang S."/>
        </authorList>
    </citation>
    <scope>NUCLEOTIDE SEQUENCE [LARGE SCALE GENOMIC DNA]</scope>
    <source>
        <strain evidence="3 4">JX-1</strain>
    </source>
</reference>
<dbReference type="NCBIfam" id="NF045619">
    <property type="entry name" value="adhes_GNV_Cterm"/>
    <property type="match status" value="1"/>
</dbReference>
<feature type="compositionally biased region" description="Low complexity" evidence="1">
    <location>
        <begin position="308"/>
        <end position="319"/>
    </location>
</feature>
<feature type="region of interest" description="Disordered" evidence="1">
    <location>
        <begin position="574"/>
        <end position="610"/>
    </location>
</feature>
<evidence type="ECO:0000313" key="3">
    <source>
        <dbReference type="EMBL" id="MDY7220151.1"/>
    </source>
</evidence>
<feature type="compositionally biased region" description="Polar residues" evidence="1">
    <location>
        <begin position="643"/>
        <end position="656"/>
    </location>
</feature>
<dbReference type="NCBIfam" id="TIGR03661">
    <property type="entry name" value="T1SS_VCA0849"/>
    <property type="match status" value="1"/>
</dbReference>
<dbReference type="RefSeq" id="WP_321554234.1">
    <property type="nucleotide sequence ID" value="NZ_JAXIVU010000019.1"/>
</dbReference>
<feature type="compositionally biased region" description="Polar residues" evidence="1">
    <location>
        <begin position="1918"/>
        <end position="1931"/>
    </location>
</feature>
<dbReference type="InterPro" id="IPR013783">
    <property type="entry name" value="Ig-like_fold"/>
</dbReference>
<dbReference type="Gene3D" id="2.60.40.10">
    <property type="entry name" value="Immunoglobulins"/>
    <property type="match status" value="13"/>
</dbReference>
<feature type="domain" description="Bacterial Ig-like" evidence="2">
    <location>
        <begin position="42"/>
        <end position="119"/>
    </location>
</feature>
<dbReference type="InterPro" id="IPR011049">
    <property type="entry name" value="Serralysin-like_metalloprot_C"/>
</dbReference>
<dbReference type="InterPro" id="IPR055014">
    <property type="entry name" value="BapA_Bap-like_C"/>
</dbReference>
<feature type="region of interest" description="Disordered" evidence="1">
    <location>
        <begin position="1583"/>
        <end position="1605"/>
    </location>
</feature>
<dbReference type="InterPro" id="IPR019960">
    <property type="entry name" value="T1SS_VCA0849"/>
</dbReference>
<feature type="region of interest" description="Disordered" evidence="1">
    <location>
        <begin position="1918"/>
        <end position="1937"/>
    </location>
</feature>
<comment type="caution">
    <text evidence="3">The sequence shown here is derived from an EMBL/GenBank/DDBJ whole genome shotgun (WGS) entry which is preliminary data.</text>
</comment>
<organism evidence="3 4">
    <name type="scientific">Denitrificimonas halotolerans</name>
    <dbReference type="NCBI Taxonomy" id="3098930"/>
    <lineage>
        <taxon>Bacteria</taxon>
        <taxon>Pseudomonadati</taxon>
        <taxon>Pseudomonadota</taxon>
        <taxon>Gammaproteobacteria</taxon>
        <taxon>Pseudomonadales</taxon>
        <taxon>Pseudomonadaceae</taxon>
        <taxon>Denitrificimonas</taxon>
    </lineage>
</organism>
<feature type="compositionally biased region" description="Polar residues" evidence="1">
    <location>
        <begin position="298"/>
        <end position="307"/>
    </location>
</feature>
<feature type="region of interest" description="Disordered" evidence="1">
    <location>
        <begin position="1002"/>
        <end position="1065"/>
    </location>
</feature>
<dbReference type="NCBIfam" id="TIGR01965">
    <property type="entry name" value="VCBS_repeat"/>
    <property type="match status" value="1"/>
</dbReference>
<feature type="compositionally biased region" description="Polar residues" evidence="1">
    <location>
        <begin position="1008"/>
        <end position="1025"/>
    </location>
</feature>
<dbReference type="NCBIfam" id="NF033510">
    <property type="entry name" value="Ca_tandemer"/>
    <property type="match status" value="2"/>
</dbReference>
<evidence type="ECO:0000256" key="1">
    <source>
        <dbReference type="SAM" id="MobiDB-lite"/>
    </source>
</evidence>
<accession>A0ABU5GT36</accession>
<dbReference type="InterPro" id="IPR010221">
    <property type="entry name" value="VCBS_dom"/>
</dbReference>
<dbReference type="EMBL" id="JAXIVU010000019">
    <property type="protein sequence ID" value="MDY7220151.1"/>
    <property type="molecule type" value="Genomic_DNA"/>
</dbReference>
<dbReference type="InterPro" id="IPR044016">
    <property type="entry name" value="Big_13"/>
</dbReference>
<feature type="compositionally biased region" description="Polar residues" evidence="1">
    <location>
        <begin position="320"/>
        <end position="344"/>
    </location>
</feature>
<dbReference type="SUPFAM" id="SSF51120">
    <property type="entry name" value="beta-Roll"/>
    <property type="match status" value="1"/>
</dbReference>
<evidence type="ECO:0000313" key="4">
    <source>
        <dbReference type="Proteomes" id="UP001294570"/>
    </source>
</evidence>
<feature type="region of interest" description="Disordered" evidence="1">
    <location>
        <begin position="1352"/>
        <end position="1376"/>
    </location>
</feature>
<protein>
    <submittedName>
        <fullName evidence="3">Ig-like domain-containing protein</fullName>
    </submittedName>
</protein>
<dbReference type="InterPro" id="IPR049826">
    <property type="entry name" value="Ig-like_ice"/>
</dbReference>